<dbReference type="InterPro" id="IPR011257">
    <property type="entry name" value="DNA_glycosylase"/>
</dbReference>
<dbReference type="InterPro" id="IPR003265">
    <property type="entry name" value="HhH-GPD_domain"/>
</dbReference>
<protein>
    <recommendedName>
        <fullName evidence="5">Adenine DNA glycosylase</fullName>
        <ecNumber evidence="4">3.2.2.31</ecNumber>
    </recommendedName>
</protein>
<dbReference type="Pfam" id="PF00633">
    <property type="entry name" value="HHH"/>
    <property type="match status" value="1"/>
</dbReference>
<evidence type="ECO:0000256" key="8">
    <source>
        <dbReference type="ARBA" id="ARBA00022801"/>
    </source>
</evidence>
<evidence type="ECO:0000313" key="14">
    <source>
        <dbReference type="EMBL" id="VAW08844.1"/>
    </source>
</evidence>
<dbReference type="Gene3D" id="1.10.1670.10">
    <property type="entry name" value="Helix-hairpin-Helix base-excision DNA repair enzymes (C-terminal)"/>
    <property type="match status" value="1"/>
</dbReference>
<evidence type="ECO:0000256" key="5">
    <source>
        <dbReference type="ARBA" id="ARBA00022023"/>
    </source>
</evidence>
<dbReference type="GO" id="GO:0051536">
    <property type="term" value="F:iron-sulfur cluster binding"/>
    <property type="evidence" value="ECO:0007669"/>
    <property type="project" value="UniProtKB-KW"/>
</dbReference>
<evidence type="ECO:0000256" key="10">
    <source>
        <dbReference type="ARBA" id="ARBA00023014"/>
    </source>
</evidence>
<dbReference type="AlphaFoldDB" id="A0A3B0TJN6"/>
<comment type="cofactor">
    <cofactor evidence="2">
        <name>[4Fe-4S] cluster</name>
        <dbReference type="ChEBI" id="CHEBI:49883"/>
    </cofactor>
</comment>
<keyword evidence="8 14" id="KW-0378">Hydrolase</keyword>
<keyword evidence="12 14" id="KW-0326">Glycosidase</keyword>
<name>A0A3B0TJN6_9ZZZZ</name>
<keyword evidence="10" id="KW-0411">Iron-sulfur</keyword>
<sequence>MGTLETERAQALLSWYRIQRRQLPWRDTGERYDVLVSEFMLQQTQVERVIAYFEAWMNRFPTVEDLAKASLADALSVWSGLGYNNRCKRLHDTAKIIASDGWPTSVEGLEELPGVGAYTARAIAAFALGKHVAATDTNLRRVLSRWYGEPLKGRALDVAANQSLADPARDWNQAMMDLGAVICRNHDPICNQCPVGAWCGGPGLILDVPRQTKFEGSARQVRGAVIRALVRRAPQSIVELVAATQFPTSHVLEATSSLATDGLVETEDGVVRLCE</sequence>
<proteinExistence type="inferred from homology"/>
<evidence type="ECO:0000256" key="7">
    <source>
        <dbReference type="ARBA" id="ARBA00022763"/>
    </source>
</evidence>
<comment type="catalytic activity">
    <reaction evidence="1">
        <text>Hydrolyzes free adenine bases from 7,8-dihydro-8-oxoguanine:adenine mismatched double-stranded DNA, leaving an apurinic site.</text>
        <dbReference type="EC" id="3.2.2.31"/>
    </reaction>
</comment>
<dbReference type="InterPro" id="IPR044298">
    <property type="entry name" value="MIG/MutY"/>
</dbReference>
<dbReference type="EC" id="3.2.2.31" evidence="4"/>
<feature type="domain" description="HhH-GPD" evidence="13">
    <location>
        <begin position="40"/>
        <end position="181"/>
    </location>
</feature>
<evidence type="ECO:0000256" key="12">
    <source>
        <dbReference type="ARBA" id="ARBA00023295"/>
    </source>
</evidence>
<dbReference type="InterPro" id="IPR000445">
    <property type="entry name" value="HhH_motif"/>
</dbReference>
<reference evidence="14" key="1">
    <citation type="submission" date="2018-06" db="EMBL/GenBank/DDBJ databases">
        <authorList>
            <person name="Zhirakovskaya E."/>
        </authorList>
    </citation>
    <scope>NUCLEOTIDE SEQUENCE</scope>
</reference>
<evidence type="ECO:0000256" key="6">
    <source>
        <dbReference type="ARBA" id="ARBA00022723"/>
    </source>
</evidence>
<evidence type="ECO:0000256" key="1">
    <source>
        <dbReference type="ARBA" id="ARBA00000843"/>
    </source>
</evidence>
<evidence type="ECO:0000256" key="4">
    <source>
        <dbReference type="ARBA" id="ARBA00012045"/>
    </source>
</evidence>
<evidence type="ECO:0000256" key="9">
    <source>
        <dbReference type="ARBA" id="ARBA00023004"/>
    </source>
</evidence>
<dbReference type="GO" id="GO:0000701">
    <property type="term" value="F:purine-specific mismatch base pair DNA N-glycosylase activity"/>
    <property type="evidence" value="ECO:0007669"/>
    <property type="project" value="UniProtKB-EC"/>
</dbReference>
<dbReference type="Gene3D" id="1.10.340.30">
    <property type="entry name" value="Hypothetical protein, domain 2"/>
    <property type="match status" value="1"/>
</dbReference>
<dbReference type="PANTHER" id="PTHR42944:SF1">
    <property type="entry name" value="ADENINE DNA GLYCOSYLASE"/>
    <property type="match status" value="1"/>
</dbReference>
<dbReference type="SUPFAM" id="SSF48150">
    <property type="entry name" value="DNA-glycosylase"/>
    <property type="match status" value="1"/>
</dbReference>
<dbReference type="Pfam" id="PF00730">
    <property type="entry name" value="HhH-GPD"/>
    <property type="match status" value="1"/>
</dbReference>
<dbReference type="GO" id="GO:0006284">
    <property type="term" value="P:base-excision repair"/>
    <property type="evidence" value="ECO:0007669"/>
    <property type="project" value="InterPro"/>
</dbReference>
<dbReference type="EMBL" id="UOEK01000500">
    <property type="protein sequence ID" value="VAW08844.1"/>
    <property type="molecule type" value="Genomic_DNA"/>
</dbReference>
<dbReference type="GO" id="GO:0032357">
    <property type="term" value="F:oxidized purine DNA binding"/>
    <property type="evidence" value="ECO:0007669"/>
    <property type="project" value="TreeGrafter"/>
</dbReference>
<dbReference type="GO" id="GO:0006298">
    <property type="term" value="P:mismatch repair"/>
    <property type="evidence" value="ECO:0007669"/>
    <property type="project" value="TreeGrafter"/>
</dbReference>
<dbReference type="GO" id="GO:0046872">
    <property type="term" value="F:metal ion binding"/>
    <property type="evidence" value="ECO:0007669"/>
    <property type="project" value="UniProtKB-KW"/>
</dbReference>
<evidence type="ECO:0000256" key="2">
    <source>
        <dbReference type="ARBA" id="ARBA00001966"/>
    </source>
</evidence>
<evidence type="ECO:0000256" key="3">
    <source>
        <dbReference type="ARBA" id="ARBA00008343"/>
    </source>
</evidence>
<keyword evidence="7" id="KW-0227">DNA damage</keyword>
<dbReference type="CDD" id="cd00056">
    <property type="entry name" value="ENDO3c"/>
    <property type="match status" value="1"/>
</dbReference>
<dbReference type="PANTHER" id="PTHR42944">
    <property type="entry name" value="ADENINE DNA GLYCOSYLASE"/>
    <property type="match status" value="1"/>
</dbReference>
<dbReference type="SMART" id="SM00478">
    <property type="entry name" value="ENDO3c"/>
    <property type="match status" value="1"/>
</dbReference>
<keyword evidence="11" id="KW-0234">DNA repair</keyword>
<dbReference type="GO" id="GO:0035485">
    <property type="term" value="F:adenine/guanine mispair binding"/>
    <property type="evidence" value="ECO:0007669"/>
    <property type="project" value="TreeGrafter"/>
</dbReference>
<gene>
    <name evidence="14" type="ORF">MNBD_ACTINO02-52</name>
</gene>
<dbReference type="InterPro" id="IPR023170">
    <property type="entry name" value="HhH_base_excis_C"/>
</dbReference>
<comment type="similarity">
    <text evidence="3">Belongs to the Nth/MutY family.</text>
</comment>
<keyword evidence="9" id="KW-0408">Iron</keyword>
<dbReference type="GO" id="GO:0034039">
    <property type="term" value="F:8-oxo-7,8-dihydroguanine DNA N-glycosylase activity"/>
    <property type="evidence" value="ECO:0007669"/>
    <property type="project" value="TreeGrafter"/>
</dbReference>
<organism evidence="14">
    <name type="scientific">hydrothermal vent metagenome</name>
    <dbReference type="NCBI Taxonomy" id="652676"/>
    <lineage>
        <taxon>unclassified sequences</taxon>
        <taxon>metagenomes</taxon>
        <taxon>ecological metagenomes</taxon>
    </lineage>
</organism>
<evidence type="ECO:0000259" key="13">
    <source>
        <dbReference type="SMART" id="SM00478"/>
    </source>
</evidence>
<evidence type="ECO:0000256" key="11">
    <source>
        <dbReference type="ARBA" id="ARBA00023204"/>
    </source>
</evidence>
<accession>A0A3B0TJN6</accession>
<keyword evidence="6" id="KW-0479">Metal-binding</keyword>